<feature type="region of interest" description="Disordered" evidence="1">
    <location>
        <begin position="3883"/>
        <end position="3902"/>
    </location>
</feature>
<feature type="compositionally biased region" description="Basic and acidic residues" evidence="1">
    <location>
        <begin position="667"/>
        <end position="700"/>
    </location>
</feature>
<evidence type="ECO:0000313" key="3">
    <source>
        <dbReference type="Proteomes" id="UP000224006"/>
    </source>
</evidence>
<evidence type="ECO:0000256" key="1">
    <source>
        <dbReference type="SAM" id="MobiDB-lite"/>
    </source>
</evidence>
<feature type="compositionally biased region" description="Basic and acidic residues" evidence="1">
    <location>
        <begin position="3694"/>
        <end position="3712"/>
    </location>
</feature>
<dbReference type="RefSeq" id="XP_029215111.1">
    <property type="nucleotide sequence ID" value="XM_029361644.1"/>
</dbReference>
<feature type="region of interest" description="Disordered" evidence="1">
    <location>
        <begin position="237"/>
        <end position="300"/>
    </location>
</feature>
<feature type="compositionally biased region" description="Basic and acidic residues" evidence="1">
    <location>
        <begin position="2872"/>
        <end position="2888"/>
    </location>
</feature>
<feature type="compositionally biased region" description="Basic and acidic residues" evidence="1">
    <location>
        <begin position="2492"/>
        <end position="2502"/>
    </location>
</feature>
<gene>
    <name evidence="2" type="ORF">BESB_029760</name>
</gene>
<feature type="compositionally biased region" description="Low complexity" evidence="1">
    <location>
        <begin position="738"/>
        <end position="750"/>
    </location>
</feature>
<feature type="compositionally biased region" description="Basic and acidic residues" evidence="1">
    <location>
        <begin position="2403"/>
        <end position="2416"/>
    </location>
</feature>
<feature type="compositionally biased region" description="Polar residues" evidence="1">
    <location>
        <begin position="476"/>
        <end position="485"/>
    </location>
</feature>
<feature type="compositionally biased region" description="Polar residues" evidence="1">
    <location>
        <begin position="1003"/>
        <end position="1014"/>
    </location>
</feature>
<feature type="compositionally biased region" description="Low complexity" evidence="1">
    <location>
        <begin position="3066"/>
        <end position="3080"/>
    </location>
</feature>
<feature type="compositionally biased region" description="Basic and acidic residues" evidence="1">
    <location>
        <begin position="522"/>
        <end position="538"/>
    </location>
</feature>
<feature type="compositionally biased region" description="Basic and acidic residues" evidence="1">
    <location>
        <begin position="325"/>
        <end position="343"/>
    </location>
</feature>
<feature type="region of interest" description="Disordered" evidence="1">
    <location>
        <begin position="1895"/>
        <end position="1938"/>
    </location>
</feature>
<feature type="compositionally biased region" description="Basic and acidic residues" evidence="1">
    <location>
        <begin position="1427"/>
        <end position="1439"/>
    </location>
</feature>
<protein>
    <submittedName>
        <fullName evidence="2">Uncharacterized protein</fullName>
    </submittedName>
</protein>
<dbReference type="Proteomes" id="UP000224006">
    <property type="component" value="Chromosome XIII"/>
</dbReference>
<feature type="compositionally biased region" description="Basic and acidic residues" evidence="1">
    <location>
        <begin position="1683"/>
        <end position="1692"/>
    </location>
</feature>
<feature type="region of interest" description="Disordered" evidence="1">
    <location>
        <begin position="103"/>
        <end position="126"/>
    </location>
</feature>
<feature type="compositionally biased region" description="Pro residues" evidence="1">
    <location>
        <begin position="2367"/>
        <end position="2383"/>
    </location>
</feature>
<comment type="caution">
    <text evidence="2">The sequence shown here is derived from an EMBL/GenBank/DDBJ whole genome shotgun (WGS) entry which is preliminary data.</text>
</comment>
<feature type="compositionally biased region" description="Basic and acidic residues" evidence="1">
    <location>
        <begin position="486"/>
        <end position="508"/>
    </location>
</feature>
<feature type="region of interest" description="Disordered" evidence="1">
    <location>
        <begin position="40"/>
        <end position="62"/>
    </location>
</feature>
<feature type="compositionally biased region" description="Basic and acidic residues" evidence="1">
    <location>
        <begin position="3883"/>
        <end position="3894"/>
    </location>
</feature>
<feature type="compositionally biased region" description="Basic and acidic residues" evidence="1">
    <location>
        <begin position="442"/>
        <end position="461"/>
    </location>
</feature>
<feature type="region of interest" description="Disordered" evidence="1">
    <location>
        <begin position="916"/>
        <end position="1300"/>
    </location>
</feature>
<sequence>MQGSTAFTPSPASRAPAAPPQAATQETRFRLGAHARSGCTGGAALLAPSSGASSEESPATAQPSLRALRLNMFPFLSSGEPLLQGSLPAESLGSLNARKSPAWTEGKGLARPRWPAPSRGSSTMEAPGGASRFFPDSGCAPPHFPFSSLNAVVLAEMRARLRLQLQEKEKNHQRTLTLAASSRAAANSSPPSGCSSASRSSPIFCPTSTLSLSSIDPSSRAPGDPASSLAPPLILTASPSCAASPGKHSGTRDGAAPLADRAGETINTFDRVPDVQVGGLSQRKQESAQPLLKRRRKDTGAWNACESRAGADADNAHKCFAHYHPEGARARDPSGAPNDRRDETDADGQGPINLARRPSGRETHAEDGEGALTRRESSSFSAASLSFSSRKRPQNGEGTVPRDSSPDIERALHAPALVKSLPKQDGPEASSPPLSLLPREAPSWKHATETRRTSDRSETRDVLANLHAHLRKLSAETGTAGSQKTDSPKKALKDDEGRGRKSDRRNRAEALWACPRQRRRHNEAAGRRQVEKEQEKLEPPLAARWASGRALEPPTEDPETADRASEEYEPVTGSSENRAAREDAEDEKRASAEHVRKLERRKQDDELVGFRNAQDAQMRKPRQQGANLLQMHAEVEGLNVGDRVLEDEAFLLSRRGGRGLQPCTRQESQRRGIREARETKSVGACEDRVRRPQRQDRGDATDSEESSLWSGRGEAVGSITACWPSAVLNPAQDLSECASNTSLSSNASTPPACPALSRAGARREETHEEDSRLQRLPRFPCACPAEDEDPNDTVLATQVQAERRQQASGKRHQLSRETRGVRKQENGGEESAVRRHRLMGEPRYAEPLQADVRGRSVKREPPVEDSHNPSSDAAESGSADSPGPVESRNRRDAACIIQRPSAFTRFLGREEPARVALEDASRKTKNGGSFSSPVESDDEAAAAGSRADGSNGKAASISYAVPFSRLRPSGRMDHAQPLTSKGGYPLPSGVQDEDQPEWVLSLASFSTVDGSRSLSAHAGLPRETETRGRQKKTARKSLSPKVNEKVSLLLSRASPSTPPPPGAPPLLPGGPDGRLGRQGHSEASGASVEDAGGADAVSSKRMKEACACKKNSAPSPTAGGAGRSVRPRDQSRNACRGAAAMHAEAAHARKQKTHVVPSAPLASQPRNDMQTGTYGGAAPDAGQRRDSHSPRKGDEEASRARGSGARQTRARACREYKANTLKAEPSSITHSSQLPSACAGTAEAASAGVTQGTQGPPGPTDGDRGPPSPDDAPRRLQEEAANGRGALHETKEGLPSKRNGGIDLLANPTLASVHEEASEAALLRDSLVESTFSRASVVMEVELSVSPLSLSPPACSAPLARQAPHRLESGSEARSVSSVVATMGDSACSQASSDEESAACEVLSGDTGGRRRDLDCLAKERLSGSALAREKRMRERLEGDEQAEAPSKDMPAEGKAAGCQGARGPVAGEARRDTTVEGGASGRQGTPGLRTGPRGEPRENAASREGGNSEAQGMPGSTGRTVRSGAPAGRHAQQLSRDVLAQKLPRRGMEALTTYEAPLALLTLSSPASPYLPSSAPSAQSEDGALAPSSRGTGAAERRIWPCESAASSRPSEEDCPTSRGTCSHRATGDMSSRRSSLASSWPEEDDASPPLAGQLVRGGKEAAHAHETHAGRELCGDGETQGGERADRSEPGRGLGSSSQRAEATRPLREHGGTADCGFSPRDSRPREEALNDAEQQRAPAHEERMTETETDQSVLEGKQGESGPGHEAASGRASPQNRLFHGGKGGRISVSLTRVQGIRSSRASFLHRKRDTSPRELHREAEDLLDSVEVFLLALEGDGHTLALRLLERDSRAEFQHFPGAGEPKEQAEGHLGTDERKPFVCLGVRDECEDPAARRQGTEPILSPSPFPRYPLVDGRLTDRGRAQNRDGSGFRARNERLRNLREQIKAFLKCCGSVEQARGSAPQQTSRHDTAATLSSPEGYEKHADAGDLNTQASGGSPSLPPPPVVGVKAPAAANEQGMEATAMVLRRDSPEREPAEFANATDRETLEAGRHPESTHPDAAPAAPSPRALIEGGPDEEHSAASSPSQAEENEAPLLQRRPADLNSRPGKRTKVLSNHTNVTLAAGGAAAAGVTELATGAAGHDSAPASEEGRLSPATSTCGCAPQAAQPGEEVGAGTEIQMEKAVAHVCFYGLDGTPPRHPSPLRAQSCATAMETGGTVAFSGSLLARPEPPTAPAQAERSLEECSSGVLLSSVSPPPPSPTARTHSAVAAEPCSAAAVAARGSPSREGCSVRASSPPHLPPCARHMAAGVPARPVAPSAALPESRTRRRDEQDWLERATREEDSVEGETRSRSAGRERQQPLPAPPCAVWPVMGPDPQPAGGLPPSGRLPLRPRSMPPRREDGEAPREPRAAHSVRCEGTAEEAQDSSSCAGGLCFVHGEGRGTEETQTEPRDCMLRGQPSETKENAVTARPRSKEADMEAAVGEKAASREAEERTAVQERNHVLAHNGLGMLAPCLQHEEETFSDGGESQDIFSLGDSLSASEDEEALPSTGFSAHRETDASQPVDGVAPLVLGHRRVSPSPGLSSSDTFAVAPSVGDSVCVSPRSEDWKGSARTPPAAATSLPWPPLYARLPAEARTPEEAAETQGVEAGRANVLCRGEENPGGCGSGGGDSGQRVPSLELQPQPEARQPEPPAPKSLKKKKESKLACSVQGERREERDEAEVESPFAWWYRSLGPQNASDDLGRRGYKQSGDTTEDRGSSDSQLEREEGKEKQAEGLVTPGGGRCRGRGHLAEGRTRLLWQGESREEGREEDSGLRHVRQEKGSEERFPESSALEFPCSPSPPLTRDGQGEQRRECSLGFPRGGEAHQAHDEDAGRHPTTEDVEASETDPLSMAGQPRGSSAVPRSGSTAYSTAQMRDPVSSPSGANDERFTAAKACIRVGSLNAEASAHPSPPSSALKPATCVPSRSPPPSASLAAAFSPPCGGQGTAEKLRGPAAGVPHEVILCASPSSPSASSGVLESTPNGSETSSVSATVELSAALTEGLTPLFALSRLSPSAGAPPQALARPPRLQTPTSGPQGALKGEEESLTHKASVSSAAADPAPCRELRQRQPAKDTHAKEGAKNTTLAACLESFPASDDARKRPVHPSENSPEGDKMSEVAGTAKARAAAEKELLSAGEAQQETEVPWRNATRTTALLVTLSSSHLHRQLECQADARTGLPQALSAPAIRDFLTDVQGPHSYGSLAAFGGPTAATAVARAQPPRSCPWPSGAALGSPGSVGDAVRPRSEGPAPDRGCAGPHDSDERADATNAASQNAGRSEQQAGKREALPAQSPKARAYGSAAAGAVPVSRGCQSAQAGQKSCVVYQGENHLQEVSSPRFPEVCASGAASASFGPRVRAAVTAPSLNPQLFPPPHLAAALALSGSACQENRAWIASPLSPRISFSHSRSLSLLNPRRTAAGASPSRCSPAGLAGVNTARETPTRQVPETESGSAEEEKASIGNSHDKQDARSLAEAKRRASSLPQPPLRASVPSHASHADPEPGWRHHQRCSSKPPRASSGSSSRVPCPYTLQQAPSPWSRSEHRKQPCADSPVEPPSPPDAPGASLSDRARPLLASGAAVLASALSSTDVGRVAKDACAEAAPVCSPSDGTPRTERGFSQESHHVKHAASATSVESTARHQGHVFEGEKKTGRSDLRKEEQPAADPPAAGGGEVTRGSADARTPKCDGLGAATSLQGAAGATAAQSASSRESAVSSSKAGKALRGRSLGAAVRRLSAKCRRRSQRRNSSAAIQAPQEAPHAAAEQGPLWGQPLSLSARAASPPSRLLRGTATRRGKLFAPPENAEGRTAPQPEEDAGACGGGGGVWKARVEPTAREAEGESCRTAEAVSDGERRHILAHPAARALPPPVTPRLSLQGARRVSGSRTALALASQHPGAAKCTQKASPSLSTHSHGLFRRFSFASGEGLEAPTVGHPASVAGVLTRLVSTRAGGSAETAAGRGTRALEGAGVEDSAADAKTTTPQKGAKRFVLGRRANVGATPKGEAAQTWTHDTDDKSRRVSRFLSPFGASRSSHRKEEKREEGEGRGAAPGLAMPR</sequence>
<organism evidence="2 3">
    <name type="scientific">Besnoitia besnoiti</name>
    <name type="common">Apicomplexan protozoan</name>
    <dbReference type="NCBI Taxonomy" id="94643"/>
    <lineage>
        <taxon>Eukaryota</taxon>
        <taxon>Sar</taxon>
        <taxon>Alveolata</taxon>
        <taxon>Apicomplexa</taxon>
        <taxon>Conoidasida</taxon>
        <taxon>Coccidia</taxon>
        <taxon>Eucoccidiorida</taxon>
        <taxon>Eimeriorina</taxon>
        <taxon>Sarcocystidae</taxon>
        <taxon>Besnoitia</taxon>
    </lineage>
</organism>
<feature type="compositionally biased region" description="Basic and acidic residues" evidence="1">
    <location>
        <begin position="761"/>
        <end position="773"/>
    </location>
</feature>
<feature type="region of interest" description="Disordered" evidence="1">
    <location>
        <begin position="1427"/>
        <end position="1536"/>
    </location>
</feature>
<feature type="compositionally biased region" description="Basic and acidic residues" evidence="1">
    <location>
        <begin position="2329"/>
        <end position="2364"/>
    </location>
</feature>
<feature type="compositionally biased region" description="Basic and acidic residues" evidence="1">
    <location>
        <begin position="3505"/>
        <end position="3528"/>
    </location>
</feature>
<accession>A0A2A9M6T8</accession>
<feature type="region of interest" description="Disordered" evidence="1">
    <location>
        <begin position="2227"/>
        <end position="2502"/>
    </location>
</feature>
<feature type="compositionally biased region" description="Low complexity" evidence="1">
    <location>
        <begin position="3562"/>
        <end position="3579"/>
    </location>
</feature>
<feature type="compositionally biased region" description="Low complexity" evidence="1">
    <location>
        <begin position="378"/>
        <end position="388"/>
    </location>
</feature>
<dbReference type="VEuPathDB" id="ToxoDB:BESB_029760"/>
<feature type="region of interest" description="Disordered" evidence="1">
    <location>
        <begin position="3061"/>
        <end position="3197"/>
    </location>
</feature>
<feature type="region of interest" description="Disordered" evidence="1">
    <location>
        <begin position="658"/>
        <end position="711"/>
    </location>
</feature>
<feature type="compositionally biased region" description="Basic residues" evidence="1">
    <location>
        <begin position="3786"/>
        <end position="3796"/>
    </location>
</feature>
<feature type="compositionally biased region" description="Low complexity" evidence="1">
    <location>
        <begin position="2386"/>
        <end position="2399"/>
    </location>
</feature>
<feature type="compositionally biased region" description="Low complexity" evidence="1">
    <location>
        <begin position="869"/>
        <end position="884"/>
    </location>
</feature>
<feature type="compositionally biased region" description="Basic and acidic residues" evidence="1">
    <location>
        <begin position="3663"/>
        <end position="3674"/>
    </location>
</feature>
<feature type="region of interest" description="Disordered" evidence="1">
    <location>
        <begin position="4000"/>
        <end position="4107"/>
    </location>
</feature>
<feature type="compositionally biased region" description="Low complexity" evidence="1">
    <location>
        <begin position="1"/>
        <end position="24"/>
    </location>
</feature>
<feature type="region of interest" description="Disordered" evidence="1">
    <location>
        <begin position="2525"/>
        <end position="2575"/>
    </location>
</feature>
<feature type="compositionally biased region" description="Basic and acidic residues" evidence="1">
    <location>
        <begin position="578"/>
        <end position="605"/>
    </location>
</feature>
<feature type="compositionally biased region" description="Basic and acidic residues" evidence="1">
    <location>
        <begin position="2032"/>
        <end position="2061"/>
    </location>
</feature>
<feature type="compositionally biased region" description="Basic and acidic residues" evidence="1">
    <location>
        <begin position="1919"/>
        <end position="1928"/>
    </location>
</feature>
<feature type="compositionally biased region" description="Basic and acidic residues" evidence="1">
    <location>
        <begin position="1182"/>
        <end position="1199"/>
    </location>
</feature>
<feature type="region of interest" description="Disordered" evidence="1">
    <location>
        <begin position="3017"/>
        <end position="3041"/>
    </location>
</feature>
<dbReference type="OrthoDB" id="10493555at2759"/>
<name>A0A2A9M6T8_BESBE</name>
<feature type="compositionally biased region" description="Low complexity" evidence="1">
    <location>
        <begin position="2271"/>
        <end position="2285"/>
    </location>
</feature>
<feature type="compositionally biased region" description="Low complexity" evidence="1">
    <location>
        <begin position="42"/>
        <end position="61"/>
    </location>
</feature>
<feature type="compositionally biased region" description="Low complexity" evidence="1">
    <location>
        <begin position="1570"/>
        <end position="1581"/>
    </location>
</feature>
<feature type="compositionally biased region" description="Pro residues" evidence="1">
    <location>
        <begin position="1056"/>
        <end position="1068"/>
    </location>
</feature>
<feature type="compositionally biased region" description="Low complexity" evidence="1">
    <location>
        <begin position="2981"/>
        <end position="2990"/>
    </location>
</feature>
<dbReference type="GeneID" id="40308028"/>
<feature type="compositionally biased region" description="Basic and acidic residues" evidence="1">
    <location>
        <begin position="1659"/>
        <end position="1676"/>
    </location>
</feature>
<feature type="region of interest" description="Disordered" evidence="1">
    <location>
        <begin position="3268"/>
        <end position="3346"/>
    </location>
</feature>
<feature type="compositionally biased region" description="Basic and acidic residues" evidence="1">
    <location>
        <begin position="2762"/>
        <end position="2782"/>
    </location>
</feature>
<feature type="compositionally biased region" description="Low complexity" evidence="1">
    <location>
        <begin position="3797"/>
        <end position="3816"/>
    </location>
</feature>
<feature type="compositionally biased region" description="Low complexity" evidence="1">
    <location>
        <begin position="3823"/>
        <end position="3839"/>
    </location>
</feature>
<feature type="region of interest" description="Disordered" evidence="1">
    <location>
        <begin position="738"/>
        <end position="896"/>
    </location>
</feature>
<feature type="compositionally biased region" description="Basic and acidic residues" evidence="1">
    <location>
        <begin position="2444"/>
        <end position="2460"/>
    </location>
</feature>
<feature type="compositionally biased region" description="Low complexity" evidence="1">
    <location>
        <begin position="1236"/>
        <end position="1248"/>
    </location>
</feature>
<feature type="compositionally biased region" description="Low complexity" evidence="1">
    <location>
        <begin position="2062"/>
        <end position="2073"/>
    </location>
</feature>
<feature type="region of interest" description="Disordered" evidence="1">
    <location>
        <begin position="2954"/>
        <end position="3002"/>
    </location>
</feature>
<feature type="compositionally biased region" description="Basic and acidic residues" evidence="1">
    <location>
        <begin position="1286"/>
        <end position="1295"/>
    </location>
</feature>
<feature type="compositionally biased region" description="Polar residues" evidence="1">
    <location>
        <begin position="3026"/>
        <end position="3041"/>
    </location>
</feature>
<feature type="compositionally biased region" description="Low complexity" evidence="1">
    <location>
        <begin position="174"/>
        <end position="200"/>
    </location>
</feature>
<feature type="compositionally biased region" description="Basic and acidic residues" evidence="1">
    <location>
        <begin position="852"/>
        <end position="867"/>
    </location>
</feature>
<feature type="region of interest" description="Disordered" evidence="1">
    <location>
        <begin position="2032"/>
        <end position="2118"/>
    </location>
</feature>
<feature type="compositionally biased region" description="Gly residues" evidence="1">
    <location>
        <begin position="2668"/>
        <end position="2679"/>
    </location>
</feature>
<feature type="compositionally biased region" description="Basic and acidic residues" evidence="1">
    <location>
        <begin position="2811"/>
        <end position="2837"/>
    </location>
</feature>
<feature type="compositionally biased region" description="Polar residues" evidence="1">
    <location>
        <begin position="3488"/>
        <end position="3502"/>
    </location>
</feature>
<feature type="compositionally biased region" description="Basic and acidic residues" evidence="1">
    <location>
        <begin position="359"/>
        <end position="377"/>
    </location>
</feature>
<feature type="compositionally biased region" description="Low complexity" evidence="1">
    <location>
        <begin position="2955"/>
        <end position="2969"/>
    </location>
</feature>
<feature type="region of interest" description="Disordered" evidence="1">
    <location>
        <begin position="3651"/>
        <end position="3875"/>
    </location>
</feature>
<feature type="compositionally biased region" description="Polar residues" evidence="1">
    <location>
        <begin position="3581"/>
        <end position="3590"/>
    </location>
</feature>
<feature type="compositionally biased region" description="Basic and acidic residues" evidence="1">
    <location>
        <begin position="1493"/>
        <end position="1502"/>
    </location>
</feature>
<feature type="compositionally biased region" description="Polar residues" evidence="1">
    <location>
        <begin position="1226"/>
        <end position="1235"/>
    </location>
</feature>
<feature type="region of interest" description="Disordered" evidence="1">
    <location>
        <begin position="172"/>
        <end position="200"/>
    </location>
</feature>
<feature type="region of interest" description="Disordered" evidence="1">
    <location>
        <begin position="2144"/>
        <end position="2181"/>
    </location>
</feature>
<feature type="region of interest" description="Disordered" evidence="1">
    <location>
        <begin position="325"/>
        <end position="625"/>
    </location>
</feature>
<feature type="region of interest" description="Disordered" evidence="1">
    <location>
        <begin position="2610"/>
        <end position="2936"/>
    </location>
</feature>
<feature type="region of interest" description="Disordered" evidence="1">
    <location>
        <begin position="1961"/>
        <end position="2013"/>
    </location>
</feature>
<feature type="region of interest" description="Disordered" evidence="1">
    <location>
        <begin position="3466"/>
        <end position="3621"/>
    </location>
</feature>
<keyword evidence="3" id="KW-1185">Reference proteome</keyword>
<feature type="compositionally biased region" description="Polar residues" evidence="1">
    <location>
        <begin position="3320"/>
        <end position="3332"/>
    </location>
</feature>
<feature type="compositionally biased region" description="Low complexity" evidence="1">
    <location>
        <begin position="3739"/>
        <end position="3770"/>
    </location>
</feature>
<feature type="region of interest" description="Disordered" evidence="1">
    <location>
        <begin position="1"/>
        <end position="25"/>
    </location>
</feature>
<feature type="compositionally biased region" description="Basic and acidic residues" evidence="1">
    <location>
        <begin position="4086"/>
        <end position="4096"/>
    </location>
</feature>
<feature type="compositionally biased region" description="Basic and acidic residues" evidence="1">
    <location>
        <begin position="1704"/>
        <end position="1714"/>
    </location>
</feature>
<reference evidence="2 3" key="1">
    <citation type="submission" date="2017-09" db="EMBL/GenBank/DDBJ databases">
        <title>Genome sequencing of Besnoitia besnoiti strain Bb-Ger1.</title>
        <authorList>
            <person name="Schares G."/>
            <person name="Venepally P."/>
            <person name="Lorenzi H.A."/>
        </authorList>
    </citation>
    <scope>NUCLEOTIDE SEQUENCE [LARGE SCALE GENOMIC DNA]</scope>
    <source>
        <strain evidence="2 3">Bb-Ger1</strain>
    </source>
</reference>
<dbReference type="KEGG" id="bbes:BESB_029760"/>
<proteinExistence type="predicted"/>
<feature type="compositionally biased region" description="Basic and acidic residues" evidence="1">
    <location>
        <begin position="3112"/>
        <end position="3131"/>
    </location>
</feature>
<feature type="compositionally biased region" description="Basic and acidic residues" evidence="1">
    <location>
        <begin position="814"/>
        <end position="826"/>
    </location>
</feature>
<feature type="region of interest" description="Disordered" evidence="1">
    <location>
        <begin position="1570"/>
        <end position="1789"/>
    </location>
</feature>
<evidence type="ECO:0000313" key="2">
    <source>
        <dbReference type="EMBL" id="PFH31102.1"/>
    </source>
</evidence>
<dbReference type="EMBL" id="NWUJ01000016">
    <property type="protein sequence ID" value="PFH31102.1"/>
    <property type="molecule type" value="Genomic_DNA"/>
</dbReference>
<feature type="compositionally biased region" description="Polar residues" evidence="1">
    <location>
        <begin position="2914"/>
        <end position="2933"/>
    </location>
</feature>